<feature type="region of interest" description="Disordered" evidence="1">
    <location>
        <begin position="464"/>
        <end position="564"/>
    </location>
</feature>
<keyword evidence="4" id="KW-1185">Reference proteome</keyword>
<dbReference type="SUPFAM" id="SSF56219">
    <property type="entry name" value="DNase I-like"/>
    <property type="match status" value="1"/>
</dbReference>
<dbReference type="EMBL" id="OZ037952">
    <property type="protein sequence ID" value="CAL1715955.1"/>
    <property type="molecule type" value="Genomic_DNA"/>
</dbReference>
<feature type="region of interest" description="Disordered" evidence="1">
    <location>
        <begin position="1"/>
        <end position="67"/>
    </location>
</feature>
<evidence type="ECO:0000256" key="1">
    <source>
        <dbReference type="SAM" id="MobiDB-lite"/>
    </source>
</evidence>
<feature type="region of interest" description="Disordered" evidence="1">
    <location>
        <begin position="617"/>
        <end position="715"/>
    </location>
</feature>
<feature type="compositionally biased region" description="Low complexity" evidence="1">
    <location>
        <begin position="802"/>
        <end position="818"/>
    </location>
</feature>
<feature type="region of interest" description="Disordered" evidence="1">
    <location>
        <begin position="136"/>
        <end position="221"/>
    </location>
</feature>
<feature type="compositionally biased region" description="Low complexity" evidence="1">
    <location>
        <begin position="861"/>
        <end position="874"/>
    </location>
</feature>
<dbReference type="PANTHER" id="PTHR11200:SF275">
    <property type="entry name" value="LD06095P"/>
    <property type="match status" value="1"/>
</dbReference>
<sequence length="976" mass="108176">MSKVDSYPQSLLNTNEQSLHRPGVMARLHALFPSSPAPGADSPPPLPPRPMQSGLTSPRRKKERPPPKFIKVRILTWNMHESLPKGELDELLGTVHPAPLSYPLSDGQTLPDFAADETHPYHLVVVAGQECPTVSGLPRGLGAPGFKLRDKDRDKTKEKDDLGDHMPLLHSKSEGGKEHEERERPRSLHRLHLHRDYSQRGHDRDHLPVSGSNSSHEHAHGPYGWSSMLEEWYTQGVNPLSTEAVVPPPTLLDVPIGDERDRRNEEIVISPKAQSTGDLNARMSLLASNRGPYELLVKERMMGLYIAVFVHRDVRPLVRGTSKSAVTAGLIGGRLGNKGSVGVSINLAGTTLLFINAHLAAHEGKMHHRLANLNKIKAELAVNDFLPPDDPRIMSEDLTDKFDFSFIFGDLNFRLDITRIHADWLVAQKQYAQALAFDQLRRVMAEGRAFVGFHEGPIDFPPTFKYDVQRSNRRSKQSRSLKRLSRTPGTPEPPRENAIMEIEEKEKEESDEREDDDEEDEAEAEDGEGASLASSLWTNAQSRYTNGDTSEHEKGLLDPDEDEYFSYTNSSTAAATRANAHSNAALHKVWAAAAAHKAKAKFVSLLSSSPGSPAAKLIKLKRKSGQQFDEGSGSRSTATSPTFRATTFPPTPGPSVPATPNPEDDKFLKPSRSLASSAGEVAKAVVRAGSSQSRKSEEDEDSDDDGKGVYDSSNKKRVPSWCDRILFKSTIEPEESDSDEEESPAQPMVPRTRMGQFFHALRPSSLRTRKDSQFSANSLTSPEVSDNEGEPDHRISPRVHHPSSPLTRPPRRLLNSRSIDTLQKIERPPLDRLNALTWSPVESTVQLRKPPFPIVPMHSFDTPPTTSPDTSRPPQLTLPDLSSGSFDSPPHVPPKDTHAQPLSNIWRNFSFFPFLSRDHPHLAAEPETTLEQPPAPPPRKGDVACLGYHTLDDKGMKRLMGRSDHRPVIGSYALYI</sequence>
<feature type="compositionally biased region" description="Polar residues" evidence="1">
    <location>
        <begin position="532"/>
        <end position="548"/>
    </location>
</feature>
<feature type="compositionally biased region" description="Pro residues" evidence="1">
    <location>
        <begin position="41"/>
        <end position="50"/>
    </location>
</feature>
<dbReference type="InterPro" id="IPR046985">
    <property type="entry name" value="IP5"/>
</dbReference>
<feature type="region of interest" description="Disordered" evidence="1">
    <location>
        <begin position="856"/>
        <end position="899"/>
    </location>
</feature>
<feature type="compositionally biased region" description="Low complexity" evidence="1">
    <location>
        <begin position="635"/>
        <end position="648"/>
    </location>
</feature>
<accession>A0ABP1E7C6</accession>
<dbReference type="PANTHER" id="PTHR11200">
    <property type="entry name" value="INOSITOL 5-PHOSPHATASE"/>
    <property type="match status" value="1"/>
</dbReference>
<evidence type="ECO:0000313" key="3">
    <source>
        <dbReference type="EMBL" id="CAL1715955.1"/>
    </source>
</evidence>
<feature type="compositionally biased region" description="Acidic residues" evidence="1">
    <location>
        <begin position="511"/>
        <end position="528"/>
    </location>
</feature>
<feature type="compositionally biased region" description="Basic and acidic residues" evidence="1">
    <location>
        <begin position="171"/>
        <end position="186"/>
    </location>
</feature>
<evidence type="ECO:0000259" key="2">
    <source>
        <dbReference type="SMART" id="SM00128"/>
    </source>
</evidence>
<organism evidence="3 4">
    <name type="scientific">Somion occarium</name>
    <dbReference type="NCBI Taxonomy" id="3059160"/>
    <lineage>
        <taxon>Eukaryota</taxon>
        <taxon>Fungi</taxon>
        <taxon>Dikarya</taxon>
        <taxon>Basidiomycota</taxon>
        <taxon>Agaricomycotina</taxon>
        <taxon>Agaricomycetes</taxon>
        <taxon>Polyporales</taxon>
        <taxon>Cerrenaceae</taxon>
        <taxon>Somion</taxon>
    </lineage>
</organism>
<feature type="compositionally biased region" description="Basic and acidic residues" evidence="1">
    <location>
        <begin position="194"/>
        <end position="207"/>
    </location>
</feature>
<dbReference type="InterPro" id="IPR000300">
    <property type="entry name" value="IPPc"/>
</dbReference>
<feature type="compositionally biased region" description="Pro residues" evidence="1">
    <location>
        <begin position="649"/>
        <end position="660"/>
    </location>
</feature>
<dbReference type="Gene3D" id="3.60.10.10">
    <property type="entry name" value="Endonuclease/exonuclease/phosphatase"/>
    <property type="match status" value="2"/>
</dbReference>
<proteinExistence type="predicted"/>
<feature type="compositionally biased region" description="Acidic residues" evidence="1">
    <location>
        <begin position="732"/>
        <end position="743"/>
    </location>
</feature>
<evidence type="ECO:0000313" key="4">
    <source>
        <dbReference type="Proteomes" id="UP001497453"/>
    </source>
</evidence>
<feature type="compositionally biased region" description="Basic residues" evidence="1">
    <location>
        <begin position="471"/>
        <end position="485"/>
    </location>
</feature>
<reference evidence="4" key="1">
    <citation type="submission" date="2024-04" db="EMBL/GenBank/DDBJ databases">
        <authorList>
            <person name="Shaw F."/>
            <person name="Minotto A."/>
        </authorList>
    </citation>
    <scope>NUCLEOTIDE SEQUENCE [LARGE SCALE GENOMIC DNA]</scope>
</reference>
<feature type="compositionally biased region" description="Basic and acidic residues" evidence="1">
    <location>
        <begin position="147"/>
        <end position="164"/>
    </location>
</feature>
<protein>
    <recommendedName>
        <fullName evidence="2">Inositol polyphosphate-related phosphatase domain-containing protein</fullName>
    </recommendedName>
</protein>
<feature type="compositionally biased region" description="Polar residues" evidence="1">
    <location>
        <begin position="7"/>
        <end position="17"/>
    </location>
</feature>
<dbReference type="InterPro" id="IPR036691">
    <property type="entry name" value="Endo/exonu/phosph_ase_sf"/>
</dbReference>
<feature type="compositionally biased region" description="Polar residues" evidence="1">
    <location>
        <begin position="773"/>
        <end position="784"/>
    </location>
</feature>
<name>A0ABP1E7C6_9APHY</name>
<dbReference type="Pfam" id="PF22669">
    <property type="entry name" value="Exo_endo_phos2"/>
    <property type="match status" value="2"/>
</dbReference>
<gene>
    <name evidence="3" type="ORF">GFSPODELE1_LOCUS10512</name>
</gene>
<feature type="domain" description="Inositol polyphosphate-related phosphatase" evidence="2">
    <location>
        <begin position="237"/>
        <end position="508"/>
    </location>
</feature>
<dbReference type="SMART" id="SM00128">
    <property type="entry name" value="IPPc"/>
    <property type="match status" value="1"/>
</dbReference>
<feature type="region of interest" description="Disordered" evidence="1">
    <location>
        <begin position="728"/>
        <end position="829"/>
    </location>
</feature>
<dbReference type="Proteomes" id="UP001497453">
    <property type="component" value="Chromosome 9"/>
</dbReference>